<dbReference type="Pfam" id="PF20597">
    <property type="entry name" value="pAdhesive_15"/>
    <property type="match status" value="1"/>
</dbReference>
<dbReference type="NCBIfam" id="TIGR04215">
    <property type="entry name" value="choice_anch_A"/>
    <property type="match status" value="1"/>
</dbReference>
<feature type="domain" description="Choice-of-anchor A" evidence="3">
    <location>
        <begin position="105"/>
        <end position="354"/>
    </location>
</feature>
<reference evidence="4 5" key="2">
    <citation type="submission" date="2019-01" db="EMBL/GenBank/DDBJ databases">
        <title>Tautonia sociabilis, a novel thermotolerant planctomycete of Isosphaeraceae family, isolated from a 4000 m deep subterranean habitat.</title>
        <authorList>
            <person name="Kovaleva O.L."/>
            <person name="Elcheninov A.G."/>
            <person name="Van Heerden E."/>
            <person name="Toshchakov S.V."/>
            <person name="Novikov A."/>
            <person name="Bonch-Osmolovskaya E.A."/>
            <person name="Kublanov I.V."/>
        </authorList>
    </citation>
    <scope>NUCLEOTIDE SEQUENCE [LARGE SCALE GENOMIC DNA]</scope>
    <source>
        <strain evidence="4 5">GM2012</strain>
    </source>
</reference>
<dbReference type="EMBL" id="RYZH01000012">
    <property type="protein sequence ID" value="RUL88323.1"/>
    <property type="molecule type" value="Genomic_DNA"/>
</dbReference>
<gene>
    <name evidence="4" type="ORF">TsocGM_07925</name>
</gene>
<proteinExistence type="predicted"/>
<dbReference type="Proteomes" id="UP000280296">
    <property type="component" value="Unassembled WGS sequence"/>
</dbReference>
<feature type="compositionally biased region" description="Basic residues" evidence="1">
    <location>
        <begin position="23"/>
        <end position="52"/>
    </location>
</feature>
<accession>A0A432MLN1</accession>
<name>A0A432MLN1_9BACT</name>
<feature type="domain" description="Ice-binding protein C-terminal" evidence="2">
    <location>
        <begin position="376"/>
        <end position="400"/>
    </location>
</feature>
<keyword evidence="5" id="KW-1185">Reference proteome</keyword>
<sequence length="405" mass="42178">MIVGRRPARRAKRPSTTRCRREGGRRRSLRPKLHRHRHRRTRDRDRVPRHRERGGCSGSGPRPGRAGRSPLAPRNPLSMNRILTLAAAVALLITARSAPAAFSVGDLSRFNLITIGDLETHSDVQGRVLVGGTLRSNAFTFGGQAGSIQNAPPTFLGSPINGVFSAIDAGVTTLNTNGLPASSVVYGSYGGPGLASATQNAAAVDFFTSGLSSALTGLSESIAGLAPTGMVDASDRNQIKFLDPTNAGEVSVFSVGLDFFASGGTITQLEVGSATTVIVNVVGAGVLNASSGLQYFQNFQDSANILFNMVDATEVNGINNLGASLLAPRAVLNTNATLRGGIYVGSVANVGEIDLPSSDGRFFGGYTGFVPTSMVVPEPSSAVLFGTAASVLAVVGWRRRQGSGR</sequence>
<feature type="region of interest" description="Disordered" evidence="1">
    <location>
        <begin position="1"/>
        <end position="75"/>
    </location>
</feature>
<evidence type="ECO:0000313" key="5">
    <source>
        <dbReference type="Proteomes" id="UP000280296"/>
    </source>
</evidence>
<dbReference type="InterPro" id="IPR013424">
    <property type="entry name" value="Ice-binding_C"/>
</dbReference>
<comment type="caution">
    <text evidence="4">The sequence shown here is derived from an EMBL/GenBank/DDBJ whole genome shotgun (WGS) entry which is preliminary data.</text>
</comment>
<organism evidence="4 5">
    <name type="scientific">Tautonia sociabilis</name>
    <dbReference type="NCBI Taxonomy" id="2080755"/>
    <lineage>
        <taxon>Bacteria</taxon>
        <taxon>Pseudomonadati</taxon>
        <taxon>Planctomycetota</taxon>
        <taxon>Planctomycetia</taxon>
        <taxon>Isosphaerales</taxon>
        <taxon>Isosphaeraceae</taxon>
        <taxon>Tautonia</taxon>
    </lineage>
</organism>
<dbReference type="InterPro" id="IPR026588">
    <property type="entry name" value="Choice_anch_A"/>
</dbReference>
<feature type="compositionally biased region" description="Low complexity" evidence="1">
    <location>
        <begin position="59"/>
        <end position="74"/>
    </location>
</feature>
<dbReference type="Pfam" id="PF07589">
    <property type="entry name" value="PEP-CTERM"/>
    <property type="match status" value="1"/>
</dbReference>
<dbReference type="AlphaFoldDB" id="A0A432MLN1"/>
<evidence type="ECO:0000259" key="3">
    <source>
        <dbReference type="Pfam" id="PF20597"/>
    </source>
</evidence>
<evidence type="ECO:0000256" key="1">
    <source>
        <dbReference type="SAM" id="MobiDB-lite"/>
    </source>
</evidence>
<evidence type="ECO:0000313" key="4">
    <source>
        <dbReference type="EMBL" id="RUL88323.1"/>
    </source>
</evidence>
<evidence type="ECO:0000259" key="2">
    <source>
        <dbReference type="Pfam" id="PF07589"/>
    </source>
</evidence>
<reference evidence="4 5" key="1">
    <citation type="submission" date="2018-12" db="EMBL/GenBank/DDBJ databases">
        <authorList>
            <person name="Toschakov S.V."/>
        </authorList>
    </citation>
    <scope>NUCLEOTIDE SEQUENCE [LARGE SCALE GENOMIC DNA]</scope>
    <source>
        <strain evidence="4 5">GM2012</strain>
    </source>
</reference>
<feature type="compositionally biased region" description="Basic residues" evidence="1">
    <location>
        <begin position="1"/>
        <end position="15"/>
    </location>
</feature>
<dbReference type="NCBIfam" id="TIGR02595">
    <property type="entry name" value="PEP_CTERM"/>
    <property type="match status" value="1"/>
</dbReference>
<protein>
    <submittedName>
        <fullName evidence="4">Choice-of-anchor A family protein</fullName>
    </submittedName>
</protein>